<keyword evidence="1" id="KW-0732">Signal</keyword>
<evidence type="ECO:0000313" key="3">
    <source>
        <dbReference type="Proteomes" id="UP000008021"/>
    </source>
</evidence>
<reference evidence="2" key="2">
    <citation type="submission" date="2018-05" db="EMBL/GenBank/DDBJ databases">
        <title>OmerRS3 (Oryza meridionalis Reference Sequence Version 3).</title>
        <authorList>
            <person name="Zhang J."/>
            <person name="Kudrna D."/>
            <person name="Lee S."/>
            <person name="Talag J."/>
            <person name="Welchert J."/>
            <person name="Wing R.A."/>
        </authorList>
    </citation>
    <scope>NUCLEOTIDE SEQUENCE [LARGE SCALE GENOMIC DNA]</scope>
    <source>
        <strain evidence="2">cv. OR44</strain>
    </source>
</reference>
<dbReference type="Proteomes" id="UP000008021">
    <property type="component" value="Chromosome 3"/>
</dbReference>
<dbReference type="HOGENOM" id="CLU_2577880_0_0_1"/>
<evidence type="ECO:0000313" key="2">
    <source>
        <dbReference type="EnsemblPlants" id="OMERI03G21290.1"/>
    </source>
</evidence>
<feature type="chain" id="PRO_5002356639" evidence="1">
    <location>
        <begin position="18"/>
        <end position="81"/>
    </location>
</feature>
<keyword evidence="3" id="KW-1185">Reference proteome</keyword>
<dbReference type="EnsemblPlants" id="OMERI03G21290.1">
    <property type="protein sequence ID" value="OMERI03G21290.1"/>
    <property type="gene ID" value="OMERI03G21290"/>
</dbReference>
<organism evidence="2">
    <name type="scientific">Oryza meridionalis</name>
    <dbReference type="NCBI Taxonomy" id="40149"/>
    <lineage>
        <taxon>Eukaryota</taxon>
        <taxon>Viridiplantae</taxon>
        <taxon>Streptophyta</taxon>
        <taxon>Embryophyta</taxon>
        <taxon>Tracheophyta</taxon>
        <taxon>Spermatophyta</taxon>
        <taxon>Magnoliopsida</taxon>
        <taxon>Liliopsida</taxon>
        <taxon>Poales</taxon>
        <taxon>Poaceae</taxon>
        <taxon>BOP clade</taxon>
        <taxon>Oryzoideae</taxon>
        <taxon>Oryzeae</taxon>
        <taxon>Oryzinae</taxon>
        <taxon>Oryza</taxon>
    </lineage>
</organism>
<name>A0A0E0D2V7_9ORYZ</name>
<evidence type="ECO:0000256" key="1">
    <source>
        <dbReference type="SAM" id="SignalP"/>
    </source>
</evidence>
<reference evidence="2" key="1">
    <citation type="submission" date="2015-04" db="UniProtKB">
        <authorList>
            <consortium name="EnsemblPlants"/>
        </authorList>
    </citation>
    <scope>IDENTIFICATION</scope>
</reference>
<sequence>MVLLLGSVCRTVACVKGICMPAKGVSVYRCDVEVDPHKTGKMLAEVLLKGLQGSQPIFLGTFCRAVYSVRLLHPLYNCSRD</sequence>
<dbReference type="Gramene" id="OMERI03G21290.1">
    <property type="protein sequence ID" value="OMERI03G21290.1"/>
    <property type="gene ID" value="OMERI03G21290"/>
</dbReference>
<protein>
    <submittedName>
        <fullName evidence="2">Uncharacterized protein</fullName>
    </submittedName>
</protein>
<proteinExistence type="predicted"/>
<dbReference type="AlphaFoldDB" id="A0A0E0D2V7"/>
<feature type="signal peptide" evidence="1">
    <location>
        <begin position="1"/>
        <end position="17"/>
    </location>
</feature>
<accession>A0A0E0D2V7</accession>